<dbReference type="CDD" id="cd00163">
    <property type="entry name" value="RNase_A"/>
    <property type="match status" value="1"/>
</dbReference>
<dbReference type="InterPro" id="IPR012678">
    <property type="entry name" value="Ribosomal_uL23/eL15/eS24_sf"/>
</dbReference>
<evidence type="ECO:0000259" key="17">
    <source>
        <dbReference type="SMART" id="SM00092"/>
    </source>
</evidence>
<name>A0A8J6DIL5_GALPY</name>
<evidence type="ECO:0000256" key="4">
    <source>
        <dbReference type="ARBA" id="ARBA00006857"/>
    </source>
</evidence>
<organism evidence="18 19">
    <name type="scientific">Galemys pyrenaicus</name>
    <name type="common">Iberian desman</name>
    <name type="synonym">Pyrenean desman</name>
    <dbReference type="NCBI Taxonomy" id="202257"/>
    <lineage>
        <taxon>Eukaryota</taxon>
        <taxon>Metazoa</taxon>
        <taxon>Chordata</taxon>
        <taxon>Craniata</taxon>
        <taxon>Vertebrata</taxon>
        <taxon>Euteleostomi</taxon>
        <taxon>Mammalia</taxon>
        <taxon>Eutheria</taxon>
        <taxon>Laurasiatheria</taxon>
        <taxon>Eulipotyphla</taxon>
        <taxon>Talpidae</taxon>
        <taxon>Galemys</taxon>
    </lineage>
</organism>
<keyword evidence="16" id="KW-0472">Membrane</keyword>
<keyword evidence="5" id="KW-0964">Secreted</keyword>
<dbReference type="Gene3D" id="3.40.1120.10">
    <property type="entry name" value="Ribosomal protein l15e"/>
    <property type="match status" value="1"/>
</dbReference>
<dbReference type="GO" id="GO:0003735">
    <property type="term" value="F:structural constituent of ribosome"/>
    <property type="evidence" value="ECO:0007669"/>
    <property type="project" value="InterPro"/>
</dbReference>
<dbReference type="InterPro" id="IPR023412">
    <property type="entry name" value="RNaseA_domain"/>
</dbReference>
<evidence type="ECO:0000256" key="15">
    <source>
        <dbReference type="SAM" id="MobiDB-lite"/>
    </source>
</evidence>
<comment type="function">
    <text evidence="11">Component of the large ribosomal subunit. The ribosome is a large ribonucleoprotein complex responsible for the synthesis of proteins in the cell.</text>
</comment>
<feature type="transmembrane region" description="Helical" evidence="16">
    <location>
        <begin position="173"/>
        <end position="190"/>
    </location>
</feature>
<evidence type="ECO:0000313" key="19">
    <source>
        <dbReference type="Proteomes" id="UP000700334"/>
    </source>
</evidence>
<dbReference type="PANTHER" id="PTHR11437:SF14">
    <property type="entry name" value="INACTIVE RIBONUCLEASE-LIKE PROTEIN 9"/>
    <property type="match status" value="1"/>
</dbReference>
<comment type="similarity">
    <text evidence="3">Belongs to the pancreatic ribonuclease family.</text>
</comment>
<gene>
    <name evidence="18" type="ORF">J0S82_020202</name>
</gene>
<feature type="compositionally biased region" description="Low complexity" evidence="15">
    <location>
        <begin position="1"/>
        <end position="17"/>
    </location>
</feature>
<dbReference type="PANTHER" id="PTHR11437">
    <property type="entry name" value="RIBONUCLEASE"/>
    <property type="match status" value="1"/>
</dbReference>
<evidence type="ECO:0000256" key="16">
    <source>
        <dbReference type="SAM" id="Phobius"/>
    </source>
</evidence>
<evidence type="ECO:0000256" key="13">
    <source>
        <dbReference type="ARBA" id="ARBA00046623"/>
    </source>
</evidence>
<dbReference type="FunFam" id="3.10.130.10:FF:000002">
    <property type="entry name" value="Inactive ribonuclease-like protein 10"/>
    <property type="match status" value="1"/>
</dbReference>
<dbReference type="SMART" id="SM01384">
    <property type="entry name" value="Ribosomal_L15e"/>
    <property type="match status" value="1"/>
</dbReference>
<dbReference type="SUPFAM" id="SSF54076">
    <property type="entry name" value="RNase A-like"/>
    <property type="match status" value="2"/>
</dbReference>
<feature type="region of interest" description="Disordered" evidence="15">
    <location>
        <begin position="1"/>
        <end position="38"/>
    </location>
</feature>
<feature type="domain" description="Ribonuclease A-domain" evidence="17">
    <location>
        <begin position="463"/>
        <end position="590"/>
    </location>
</feature>
<evidence type="ECO:0000313" key="18">
    <source>
        <dbReference type="EMBL" id="KAG8509754.1"/>
    </source>
</evidence>
<dbReference type="GO" id="GO:0005576">
    <property type="term" value="C:extracellular region"/>
    <property type="evidence" value="ECO:0007669"/>
    <property type="project" value="UniProtKB-SubCell"/>
</dbReference>
<dbReference type="Pfam" id="PF00827">
    <property type="entry name" value="Ribosomal_L15e"/>
    <property type="match status" value="1"/>
</dbReference>
<dbReference type="AlphaFoldDB" id="A0A8J6DIL5"/>
<dbReference type="OrthoDB" id="9824991at2759"/>
<dbReference type="Pfam" id="PF00074">
    <property type="entry name" value="RnaseA"/>
    <property type="match status" value="2"/>
</dbReference>
<dbReference type="GO" id="GO:0006412">
    <property type="term" value="P:translation"/>
    <property type="evidence" value="ECO:0007669"/>
    <property type="project" value="InterPro"/>
</dbReference>
<evidence type="ECO:0000256" key="3">
    <source>
        <dbReference type="ARBA" id="ARBA00005600"/>
    </source>
</evidence>
<evidence type="ECO:0000256" key="6">
    <source>
        <dbReference type="ARBA" id="ARBA00022729"/>
    </source>
</evidence>
<keyword evidence="16" id="KW-1133">Transmembrane helix</keyword>
<dbReference type="InterPro" id="IPR024794">
    <property type="entry name" value="Rbsml_eL15_core_dom_sf"/>
</dbReference>
<comment type="similarity">
    <text evidence="4 14">Belongs to the eukaryotic ribosomal protein eL15 family.</text>
</comment>
<sequence length="594" mass="67607">MTCTRPRLAAAGRGAAPGREKPCSPRRGGTLSASVPGGDWRPPCPHHLWLIRKRKRGAKLSRLIPEILSLKKLCSIPSGGSHQVSQNGSLPVHPGAAEEEAAGSQALSCRGALLAVCQLSALHSAPRATPPDKACRLGYKAKQGYARYRISVHCGGRQRPGPKGVEAKSVKDILPLMIFMVMIFLLLLFWENELNEDVVMSTLEHLHVDYPKRVLGRYCNAMILQRIIREPNNSCKKEHVFIHERPRNINSVCNSPKEVACQNLSTILCFQSEIKFKMTVCQLIEAERLQLLHYSFGFNSRSDQNRVYTHARHKFWYPELNQDSARSLAYEGYEMQAPAHIAQGNITLSRSLQPSSGNIHSLKQTRRRLNEVRQRSRVRAQLRGSSACGLLGPYDLAGSLLQEHRQSQEMMSILITTKLLPLLLLLPQTLKIQRANGSLVTETYEEEYDEYLEDVFSRMTPRPFTKAAFERTVLIDGVRPLYDSYYCTDEIMYKVVQYRFQCVKEHFFLKESIQNIQKLCRNLYVPCKNGVKRCHRSRGPVEGVYCKLIRGTEIPECEYESFYRRGYALITCRWENEIGQIVPEHVNDIMDLFG</sequence>
<dbReference type="Proteomes" id="UP000700334">
    <property type="component" value="Unassembled WGS sequence"/>
</dbReference>
<keyword evidence="6" id="KW-0732">Signal</keyword>
<dbReference type="GO" id="GO:0003676">
    <property type="term" value="F:nucleic acid binding"/>
    <property type="evidence" value="ECO:0007669"/>
    <property type="project" value="InterPro"/>
</dbReference>
<protein>
    <recommendedName>
        <fullName evidence="14">Ribosomal protein L15</fullName>
    </recommendedName>
</protein>
<reference evidence="18" key="1">
    <citation type="journal article" date="2021" name="Evol. Appl.">
        <title>The genome of the Pyrenean desman and the effects of bottlenecks and inbreeding on the genomic landscape of an endangered species.</title>
        <authorList>
            <person name="Escoda L."/>
            <person name="Castresana J."/>
        </authorList>
    </citation>
    <scope>NUCLEOTIDE SEQUENCE</scope>
    <source>
        <strain evidence="18">IBE-C5619</strain>
    </source>
</reference>
<evidence type="ECO:0000256" key="5">
    <source>
        <dbReference type="ARBA" id="ARBA00022525"/>
    </source>
</evidence>
<dbReference type="InterPro" id="IPR000439">
    <property type="entry name" value="Ribosomal_eL15"/>
</dbReference>
<dbReference type="GO" id="GO:0050830">
    <property type="term" value="P:defense response to Gram-positive bacterium"/>
    <property type="evidence" value="ECO:0007669"/>
    <property type="project" value="TreeGrafter"/>
</dbReference>
<keyword evidence="7 14" id="KW-0689">Ribosomal protein</keyword>
<dbReference type="SUPFAM" id="SSF54189">
    <property type="entry name" value="Ribosomal proteins S24e, L23 and L15e"/>
    <property type="match status" value="1"/>
</dbReference>
<evidence type="ECO:0000256" key="14">
    <source>
        <dbReference type="RuleBase" id="RU000663"/>
    </source>
</evidence>
<evidence type="ECO:0000256" key="2">
    <source>
        <dbReference type="ARBA" id="ARBA00004613"/>
    </source>
</evidence>
<comment type="function">
    <text evidence="12">Secreted proximal epididymal protein required for post-testicular sperm maturation and male fertility. May be involved in sperm adhesion to the egg zona pellucida. Does not have ribonuclease activity.</text>
</comment>
<comment type="subcellular location">
    <subcellularLocation>
        <location evidence="2">Secreted</location>
    </subcellularLocation>
</comment>
<evidence type="ECO:0000256" key="12">
    <source>
        <dbReference type="ARBA" id="ARBA00045197"/>
    </source>
</evidence>
<dbReference type="GO" id="GO:0044391">
    <property type="term" value="C:ribosomal subunit"/>
    <property type="evidence" value="ECO:0007669"/>
    <property type="project" value="UniProtKB-ARBA"/>
</dbReference>
<dbReference type="SMART" id="SM00092">
    <property type="entry name" value="RNAse_Pc"/>
    <property type="match status" value="1"/>
</dbReference>
<keyword evidence="16" id="KW-0812">Transmembrane</keyword>
<dbReference type="EMBL" id="JAGFMF010011926">
    <property type="protein sequence ID" value="KAG8509754.1"/>
    <property type="molecule type" value="Genomic_DNA"/>
</dbReference>
<evidence type="ECO:0000256" key="8">
    <source>
        <dbReference type="ARBA" id="ARBA00023157"/>
    </source>
</evidence>
<evidence type="ECO:0000256" key="11">
    <source>
        <dbReference type="ARBA" id="ARBA00034092"/>
    </source>
</evidence>
<proteinExistence type="inferred from homology"/>
<evidence type="ECO:0000256" key="7">
    <source>
        <dbReference type="ARBA" id="ARBA00022980"/>
    </source>
</evidence>
<accession>A0A8J6DIL5</accession>
<evidence type="ECO:0000256" key="9">
    <source>
        <dbReference type="ARBA" id="ARBA00023180"/>
    </source>
</evidence>
<comment type="function">
    <text evidence="1">Does not exhibit any ribonuclease activity.</text>
</comment>
<keyword evidence="8" id="KW-1015">Disulfide bond</keyword>
<evidence type="ECO:0000256" key="1">
    <source>
        <dbReference type="ARBA" id="ARBA00002915"/>
    </source>
</evidence>
<comment type="caution">
    <text evidence="18">The sequence shown here is derived from an EMBL/GenBank/DDBJ whole genome shotgun (WGS) entry which is preliminary data.</text>
</comment>
<keyword evidence="19" id="KW-1185">Reference proteome</keyword>
<comment type="subunit">
    <text evidence="13">Component of the large ribosomal subunit. Interacts with IFIT1 (via TPR repeats 1-4).</text>
</comment>
<evidence type="ECO:0000256" key="10">
    <source>
        <dbReference type="ARBA" id="ARBA00023274"/>
    </source>
</evidence>
<keyword evidence="9" id="KW-0325">Glycoprotein</keyword>
<keyword evidence="10 14" id="KW-0687">Ribonucleoprotein</keyword>
<dbReference type="Gene3D" id="3.10.130.10">
    <property type="entry name" value="Ribonuclease A-like domain"/>
    <property type="match status" value="2"/>
</dbReference>
<dbReference type="InterPro" id="IPR001427">
    <property type="entry name" value="RNaseA"/>
</dbReference>
<dbReference type="InterPro" id="IPR036816">
    <property type="entry name" value="RNaseA-like_dom_sf"/>
</dbReference>